<comment type="caution">
    <text evidence="1">The sequence shown here is derived from an EMBL/GenBank/DDBJ whole genome shotgun (WGS) entry which is preliminary data.</text>
</comment>
<keyword evidence="2" id="KW-1185">Reference proteome</keyword>
<name>A0A0U1QN31_9BACL</name>
<sequence length="60" mass="6781">MGQLNRKRLDYSKGRRKTGIVDEEEVNRIIRRMPLGMLATVSTDPKQEGNFLDRSCAASA</sequence>
<dbReference type="AlphaFoldDB" id="A0A0U1QN31"/>
<reference evidence="1 2" key="1">
    <citation type="journal article" date="2011" name="J. Bacteriol.">
        <title>Draft genome sequence of Sporolactobacillus inulinus strain CASD, an efficient D-lactic acid-producing bacterium with high-concentration lactate tolerance capability.</title>
        <authorList>
            <person name="Yu B."/>
            <person name="Su F."/>
            <person name="Wang L."/>
            <person name="Xu K."/>
            <person name="Zhao B."/>
            <person name="Xu P."/>
        </authorList>
    </citation>
    <scope>NUCLEOTIDE SEQUENCE [LARGE SCALE GENOMIC DNA]</scope>
    <source>
        <strain evidence="1 2">CASD</strain>
    </source>
</reference>
<evidence type="ECO:0000313" key="1">
    <source>
        <dbReference type="EMBL" id="KLI02205.1"/>
    </source>
</evidence>
<organism evidence="1 2">
    <name type="scientific">Sporolactobacillus inulinus CASD</name>
    <dbReference type="NCBI Taxonomy" id="1069536"/>
    <lineage>
        <taxon>Bacteria</taxon>
        <taxon>Bacillati</taxon>
        <taxon>Bacillota</taxon>
        <taxon>Bacilli</taxon>
        <taxon>Bacillales</taxon>
        <taxon>Sporolactobacillaceae</taxon>
        <taxon>Sporolactobacillus</taxon>
    </lineage>
</organism>
<evidence type="ECO:0000313" key="2">
    <source>
        <dbReference type="Proteomes" id="UP000035553"/>
    </source>
</evidence>
<gene>
    <name evidence="1" type="ORF">SINU_09405</name>
</gene>
<accession>A0A0U1QN31</accession>
<protein>
    <submittedName>
        <fullName evidence="1">Uncharacterized protein</fullName>
    </submittedName>
</protein>
<dbReference type="Proteomes" id="UP000035553">
    <property type="component" value="Unassembled WGS sequence"/>
</dbReference>
<proteinExistence type="predicted"/>
<dbReference type="EMBL" id="AFVQ02000120">
    <property type="protein sequence ID" value="KLI02205.1"/>
    <property type="molecule type" value="Genomic_DNA"/>
</dbReference>